<dbReference type="AlphaFoldDB" id="A0AAV3AQP9"/>
<dbReference type="Pfam" id="PF07686">
    <property type="entry name" value="V-set"/>
    <property type="match status" value="1"/>
</dbReference>
<dbReference type="SMART" id="SM00406">
    <property type="entry name" value="IGv"/>
    <property type="match status" value="1"/>
</dbReference>
<dbReference type="PANTHER" id="PTHR23267">
    <property type="entry name" value="IMMUNOGLOBULIN LIGHT CHAIN"/>
    <property type="match status" value="1"/>
</dbReference>
<evidence type="ECO:0000313" key="2">
    <source>
        <dbReference type="EMBL" id="DBA29458.1"/>
    </source>
</evidence>
<comment type="caution">
    <text evidence="2">The sequence shown here is derived from an EMBL/GenBank/DDBJ whole genome shotgun (WGS) entry which is preliminary data.</text>
</comment>
<dbReference type="InterPro" id="IPR036179">
    <property type="entry name" value="Ig-like_dom_sf"/>
</dbReference>
<dbReference type="Gene3D" id="2.60.40.10">
    <property type="entry name" value="Immunoglobulins"/>
    <property type="match status" value="1"/>
</dbReference>
<gene>
    <name evidence="2" type="ORF">GDO54_009682</name>
</gene>
<feature type="domain" description="Ig-like" evidence="1">
    <location>
        <begin position="1"/>
        <end position="101"/>
    </location>
</feature>
<dbReference type="InterPro" id="IPR013783">
    <property type="entry name" value="Ig-like_fold"/>
</dbReference>
<reference evidence="2" key="1">
    <citation type="thesis" date="2020" institute="ProQuest LLC" country="789 East Eisenhower Parkway, Ann Arbor, MI, USA">
        <title>Comparative Genomics and Chromosome Evolution.</title>
        <authorList>
            <person name="Mudd A.B."/>
        </authorList>
    </citation>
    <scope>NUCLEOTIDE SEQUENCE</scope>
    <source>
        <strain evidence="2">1538</strain>
        <tissue evidence="2">Blood</tissue>
    </source>
</reference>
<sequence length="101" mass="11557">MSQIPDYISVSPEQTITITCTLSRSLYRSIEYDHLLAWYQQKLDQLHKRFLYDASTRTPGISKRFSGSGSGTQLTMKVQGVSKDNEGKYYCQQSNQLPLTQ</sequence>
<dbReference type="InterPro" id="IPR013106">
    <property type="entry name" value="Ig_V-set"/>
</dbReference>
<evidence type="ECO:0000313" key="3">
    <source>
        <dbReference type="Proteomes" id="UP001181693"/>
    </source>
</evidence>
<dbReference type="InterPro" id="IPR007110">
    <property type="entry name" value="Ig-like_dom"/>
</dbReference>
<keyword evidence="3" id="KW-1185">Reference proteome</keyword>
<proteinExistence type="predicted"/>
<dbReference type="InterPro" id="IPR050150">
    <property type="entry name" value="IgV_Light_Chain"/>
</dbReference>
<protein>
    <recommendedName>
        <fullName evidence="1">Ig-like domain-containing protein</fullName>
    </recommendedName>
</protein>
<dbReference type="Proteomes" id="UP001181693">
    <property type="component" value="Unassembled WGS sequence"/>
</dbReference>
<name>A0AAV3AQP9_PYXAD</name>
<dbReference type="SUPFAM" id="SSF48726">
    <property type="entry name" value="Immunoglobulin"/>
    <property type="match status" value="1"/>
</dbReference>
<organism evidence="2 3">
    <name type="scientific">Pyxicephalus adspersus</name>
    <name type="common">African bullfrog</name>
    <dbReference type="NCBI Taxonomy" id="30357"/>
    <lineage>
        <taxon>Eukaryota</taxon>
        <taxon>Metazoa</taxon>
        <taxon>Chordata</taxon>
        <taxon>Craniata</taxon>
        <taxon>Vertebrata</taxon>
        <taxon>Euteleostomi</taxon>
        <taxon>Amphibia</taxon>
        <taxon>Batrachia</taxon>
        <taxon>Anura</taxon>
        <taxon>Neobatrachia</taxon>
        <taxon>Ranoidea</taxon>
        <taxon>Pyxicephalidae</taxon>
        <taxon>Pyxicephalinae</taxon>
        <taxon>Pyxicephalus</taxon>
    </lineage>
</organism>
<evidence type="ECO:0000259" key="1">
    <source>
        <dbReference type="PROSITE" id="PS50835"/>
    </source>
</evidence>
<dbReference type="EMBL" id="DYDO01000003">
    <property type="protein sequence ID" value="DBA29458.1"/>
    <property type="molecule type" value="Genomic_DNA"/>
</dbReference>
<accession>A0AAV3AQP9</accession>
<dbReference type="PROSITE" id="PS50835">
    <property type="entry name" value="IG_LIKE"/>
    <property type="match status" value="1"/>
</dbReference>